<dbReference type="InterPro" id="IPR011333">
    <property type="entry name" value="SKP1/BTB/POZ_sf"/>
</dbReference>
<protein>
    <recommendedName>
        <fullName evidence="2">Potassium channel tetramerisation-type BTB domain-containing protein</fullName>
    </recommendedName>
</protein>
<evidence type="ECO:0000256" key="1">
    <source>
        <dbReference type="ARBA" id="ARBA00004906"/>
    </source>
</evidence>
<dbReference type="SUPFAM" id="SSF54695">
    <property type="entry name" value="POZ domain"/>
    <property type="match status" value="1"/>
</dbReference>
<dbReference type="PANTHER" id="PTHR11145">
    <property type="entry name" value="BTB/POZ DOMAIN-CONTAINING ADAPTER FOR CUL3-MEDIATED RHOA DEGRADATION PROTEIN FAMILY MEMBER"/>
    <property type="match status" value="1"/>
</dbReference>
<reference evidence="3" key="3">
    <citation type="submission" date="2018-07" db="EMBL/GenBank/DDBJ databases">
        <title>WGS assembly of Glycine max.</title>
        <authorList>
            <person name="Schmutz J."/>
            <person name="Cannon S."/>
            <person name="Schlueter J."/>
            <person name="Ma J."/>
            <person name="Mitros T."/>
            <person name="Nelson W."/>
            <person name="Hyten D."/>
            <person name="Song Q."/>
            <person name="Thelen J."/>
            <person name="Cheng J."/>
            <person name="Xu D."/>
            <person name="Hellsten U."/>
            <person name="May G."/>
            <person name="Yu Y."/>
            <person name="Sakurai T."/>
            <person name="Umezawa T."/>
            <person name="Bhattacharyya M."/>
            <person name="Sandhu D."/>
            <person name="Valliyodan B."/>
            <person name="Lindquist E."/>
            <person name="Peto M."/>
            <person name="Grant D."/>
            <person name="Shu S."/>
            <person name="Goodstein D."/>
            <person name="Barry K."/>
            <person name="Futrell-Griggs M."/>
            <person name="Abernathy B."/>
            <person name="Du J."/>
            <person name="Tian Z."/>
            <person name="Zhu L."/>
            <person name="Gill N."/>
            <person name="Joshi T."/>
            <person name="Libault M."/>
            <person name="Sethuraman A."/>
            <person name="Zhang X."/>
            <person name="Shinozaki K."/>
            <person name="Nguyen H."/>
            <person name="Wing R."/>
            <person name="Cregan P."/>
            <person name="Specht J."/>
            <person name="Grimwood J."/>
            <person name="Rokhsar D."/>
            <person name="Stacey G."/>
            <person name="Shoemaker R."/>
            <person name="Jackson S."/>
        </authorList>
    </citation>
    <scope>NUCLEOTIDE SEQUENCE</scope>
    <source>
        <tissue evidence="3">Callus</tissue>
    </source>
</reference>
<keyword evidence="5" id="KW-1185">Reference proteome</keyword>
<feature type="domain" description="Potassium channel tetramerisation-type BTB" evidence="2">
    <location>
        <begin position="18"/>
        <end position="102"/>
    </location>
</feature>
<dbReference type="PaxDb" id="3847-GLYMA03G10090.2"/>
<dbReference type="EMBL" id="CM000836">
    <property type="protein sequence ID" value="KRH65837.1"/>
    <property type="molecule type" value="Genomic_DNA"/>
</dbReference>
<dbReference type="eggNOG" id="KOG2714">
    <property type="taxonomic scope" value="Eukaryota"/>
</dbReference>
<dbReference type="Pfam" id="PF02214">
    <property type="entry name" value="BTB_2"/>
    <property type="match status" value="1"/>
</dbReference>
<evidence type="ECO:0000259" key="2">
    <source>
        <dbReference type="Pfam" id="PF02214"/>
    </source>
</evidence>
<dbReference type="Proteomes" id="UP000008827">
    <property type="component" value="Chromosome 3"/>
</dbReference>
<dbReference type="InParanoid" id="K7KDB3"/>
<dbReference type="AlphaFoldDB" id="K7KDB3"/>
<sequence>MEEEGTSTKSNPSLRERINLNVGGKLFETMLSMLHSNDPNSLLFSLSNRRLADPSPIFIDRDLEILSILLSLLRTSHLPSAVHHFSKHELGDEALFYGIDAHLCAAAATPPFSDIDVALFASLRPPPIHWTDLLNPRIFKSSINAITSSTNYVFALFDCPYGENFIIEVDKEKLQTGKLMWILAIRVLVKSAVTGSDPRFGEVVWEMNEPGGSGQSSRFGDSFVDVEGLLLFMLCSKSGDLAMADMRFLKDDPWVYLKEKNPSLVWSSVEQRENSGSGAEGFYRRDFMDKREDSERGVIKKIEGGGYRLFVSREDVEGIEVWERLANLVR</sequence>
<dbReference type="HOGENOM" id="CLU_843101_0_0_1"/>
<evidence type="ECO:0000313" key="3">
    <source>
        <dbReference type="EMBL" id="KRH65837.1"/>
    </source>
</evidence>
<reference evidence="4" key="2">
    <citation type="submission" date="2018-02" db="UniProtKB">
        <authorList>
            <consortium name="EnsemblPlants"/>
        </authorList>
    </citation>
    <scope>IDENTIFICATION</scope>
    <source>
        <strain evidence="4">Williams 82</strain>
    </source>
</reference>
<dbReference type="SMR" id="K7KDB3"/>
<evidence type="ECO:0000313" key="4">
    <source>
        <dbReference type="EnsemblPlants" id="KRH65837"/>
    </source>
</evidence>
<organism evidence="4">
    <name type="scientific">Glycine max</name>
    <name type="common">Soybean</name>
    <name type="synonym">Glycine hispida</name>
    <dbReference type="NCBI Taxonomy" id="3847"/>
    <lineage>
        <taxon>Eukaryota</taxon>
        <taxon>Viridiplantae</taxon>
        <taxon>Streptophyta</taxon>
        <taxon>Embryophyta</taxon>
        <taxon>Tracheophyta</taxon>
        <taxon>Spermatophyta</taxon>
        <taxon>Magnoliopsida</taxon>
        <taxon>eudicotyledons</taxon>
        <taxon>Gunneridae</taxon>
        <taxon>Pentapetalae</taxon>
        <taxon>rosids</taxon>
        <taxon>fabids</taxon>
        <taxon>Fabales</taxon>
        <taxon>Fabaceae</taxon>
        <taxon>Papilionoideae</taxon>
        <taxon>50 kb inversion clade</taxon>
        <taxon>NPAAA clade</taxon>
        <taxon>indigoferoid/millettioid clade</taxon>
        <taxon>Phaseoleae</taxon>
        <taxon>Glycine</taxon>
        <taxon>Glycine subgen. Soja</taxon>
    </lineage>
</organism>
<name>K7KDB3_SOYBN</name>
<accession>K7KDB3</accession>
<evidence type="ECO:0000313" key="5">
    <source>
        <dbReference type="Proteomes" id="UP000008827"/>
    </source>
</evidence>
<dbReference type="InterPro" id="IPR003131">
    <property type="entry name" value="T1-type_BTB"/>
</dbReference>
<dbReference type="STRING" id="3847.K7KDB3"/>
<dbReference type="Gramene" id="KRH65837">
    <property type="protein sequence ID" value="KRH65837"/>
    <property type="gene ID" value="GLYMA_03G065600"/>
</dbReference>
<dbReference type="GO" id="GO:0051260">
    <property type="term" value="P:protein homooligomerization"/>
    <property type="evidence" value="ECO:0007669"/>
    <property type="project" value="InterPro"/>
</dbReference>
<comment type="pathway">
    <text evidence="1">Protein modification; protein ubiquitination.</text>
</comment>
<dbReference type="PANTHER" id="PTHR11145:SF8">
    <property type="entry name" value="RE57120P"/>
    <property type="match status" value="1"/>
</dbReference>
<dbReference type="EnsemblPlants" id="KRH65837">
    <property type="protein sequence ID" value="KRH65837"/>
    <property type="gene ID" value="GLYMA_03G065600"/>
</dbReference>
<reference evidence="3 4" key="1">
    <citation type="journal article" date="2010" name="Nature">
        <title>Genome sequence of the palaeopolyploid soybean.</title>
        <authorList>
            <person name="Schmutz J."/>
            <person name="Cannon S.B."/>
            <person name="Schlueter J."/>
            <person name="Ma J."/>
            <person name="Mitros T."/>
            <person name="Nelson W."/>
            <person name="Hyten D.L."/>
            <person name="Song Q."/>
            <person name="Thelen J.J."/>
            <person name="Cheng J."/>
            <person name="Xu D."/>
            <person name="Hellsten U."/>
            <person name="May G.D."/>
            <person name="Yu Y."/>
            <person name="Sakurai T."/>
            <person name="Umezawa T."/>
            <person name="Bhattacharyya M.K."/>
            <person name="Sandhu D."/>
            <person name="Valliyodan B."/>
            <person name="Lindquist E."/>
            <person name="Peto M."/>
            <person name="Grant D."/>
            <person name="Shu S."/>
            <person name="Goodstein D."/>
            <person name="Barry K."/>
            <person name="Futrell-Griggs M."/>
            <person name="Abernathy B."/>
            <person name="Du J."/>
            <person name="Tian Z."/>
            <person name="Zhu L."/>
            <person name="Gill N."/>
            <person name="Joshi T."/>
            <person name="Libault M."/>
            <person name="Sethuraman A."/>
            <person name="Zhang X.-C."/>
            <person name="Shinozaki K."/>
            <person name="Nguyen H.T."/>
            <person name="Wing R.A."/>
            <person name="Cregan P."/>
            <person name="Specht J."/>
            <person name="Grimwood J."/>
            <person name="Rokhsar D."/>
            <person name="Stacey G."/>
            <person name="Shoemaker R.C."/>
            <person name="Jackson S.A."/>
        </authorList>
    </citation>
    <scope>NUCLEOTIDE SEQUENCE [LARGE SCALE GENOMIC DNA]</scope>
    <source>
        <strain evidence="4">cv. Williams 82</strain>
        <tissue evidence="3">Callus</tissue>
    </source>
</reference>
<gene>
    <name evidence="3" type="ORF">GLYMA_03G065600</name>
</gene>
<dbReference type="InterPro" id="IPR045068">
    <property type="entry name" value="BACURD1-3"/>
</dbReference>
<proteinExistence type="predicted"/>
<dbReference type="Gene3D" id="3.30.710.10">
    <property type="entry name" value="Potassium Channel Kv1.1, Chain A"/>
    <property type="match status" value="1"/>
</dbReference>